<sequence length="173" mass="19200">MAPHIPGSIDAQLLGLYLSDHLTGATAGLARIERMAEAFADTPVSADIARVSAEIRRERDFLRGLIHDLGVRQRPYRQAAAWLAERVGRLKLNGRIVRRSPMTMVLESELMRAAILGKLGGWQTLEELAPDLGLDRGTFVKLGDEARSQIEALSRVHEHARRNAFRISRDISG</sequence>
<comment type="caution">
    <text evidence="1">The sequence shown here is derived from an EMBL/GenBank/DDBJ whole genome shotgun (WGS) entry which is preliminary data.</text>
</comment>
<organism evidence="1 2">
    <name type="scientific">Arthrobacter ginsengisoli</name>
    <dbReference type="NCBI Taxonomy" id="1356565"/>
    <lineage>
        <taxon>Bacteria</taxon>
        <taxon>Bacillati</taxon>
        <taxon>Actinomycetota</taxon>
        <taxon>Actinomycetes</taxon>
        <taxon>Micrococcales</taxon>
        <taxon>Micrococcaceae</taxon>
        <taxon>Arthrobacter</taxon>
    </lineage>
</organism>
<evidence type="ECO:0000313" key="2">
    <source>
        <dbReference type="Proteomes" id="UP001252243"/>
    </source>
</evidence>
<dbReference type="Proteomes" id="UP001252243">
    <property type="component" value="Unassembled WGS sequence"/>
</dbReference>
<reference evidence="1 2" key="1">
    <citation type="submission" date="2023-07" db="EMBL/GenBank/DDBJ databases">
        <title>Sorghum-associated microbial communities from plants grown in Nebraska, USA.</title>
        <authorList>
            <person name="Schachtman D."/>
        </authorList>
    </citation>
    <scope>NUCLEOTIDE SEQUENCE [LARGE SCALE GENOMIC DNA]</scope>
    <source>
        <strain evidence="1 2">BE167</strain>
    </source>
</reference>
<protein>
    <recommendedName>
        <fullName evidence="3">HNH endonuclease</fullName>
    </recommendedName>
</protein>
<dbReference type="RefSeq" id="WP_310050485.1">
    <property type="nucleotide sequence ID" value="NZ_JAVDVQ010000002.1"/>
</dbReference>
<dbReference type="EMBL" id="JAVDVQ010000002">
    <property type="protein sequence ID" value="MDR7081363.1"/>
    <property type="molecule type" value="Genomic_DNA"/>
</dbReference>
<evidence type="ECO:0008006" key="3">
    <source>
        <dbReference type="Google" id="ProtNLM"/>
    </source>
</evidence>
<gene>
    <name evidence="1" type="ORF">J2X01_000640</name>
</gene>
<proteinExistence type="predicted"/>
<accession>A0ABU1U830</accession>
<evidence type="ECO:0000313" key="1">
    <source>
        <dbReference type="EMBL" id="MDR7081363.1"/>
    </source>
</evidence>
<name>A0ABU1U830_9MICC</name>
<keyword evidence="2" id="KW-1185">Reference proteome</keyword>